<comment type="caution">
    <text evidence="1">The sequence shown here is derived from an EMBL/GenBank/DDBJ whole genome shotgun (WGS) entry which is preliminary data.</text>
</comment>
<evidence type="ECO:0000313" key="2">
    <source>
        <dbReference type="Proteomes" id="UP000684084"/>
    </source>
</evidence>
<evidence type="ECO:0000313" key="1">
    <source>
        <dbReference type="EMBL" id="CAB5362280.1"/>
    </source>
</evidence>
<dbReference type="OrthoDB" id="2330074at2759"/>
<reference evidence="1" key="1">
    <citation type="submission" date="2020-05" db="EMBL/GenBank/DDBJ databases">
        <authorList>
            <person name="Rincon C."/>
            <person name="Sanders R I."/>
            <person name="Robbins C."/>
            <person name="Chaturvedi A."/>
        </authorList>
    </citation>
    <scope>NUCLEOTIDE SEQUENCE</scope>
    <source>
        <strain evidence="1">CHB12</strain>
    </source>
</reference>
<proteinExistence type="predicted"/>
<dbReference type="AlphaFoldDB" id="A0A916E5I3"/>
<dbReference type="InterPro" id="IPR051681">
    <property type="entry name" value="Ser/Thr_Kinases-Pseudokinases"/>
</dbReference>
<protein>
    <recommendedName>
        <fullName evidence="3">Protein kinase domain-containing protein</fullName>
    </recommendedName>
</protein>
<organism evidence="1 2">
    <name type="scientific">Rhizophagus irregularis</name>
    <dbReference type="NCBI Taxonomy" id="588596"/>
    <lineage>
        <taxon>Eukaryota</taxon>
        <taxon>Fungi</taxon>
        <taxon>Fungi incertae sedis</taxon>
        <taxon>Mucoromycota</taxon>
        <taxon>Glomeromycotina</taxon>
        <taxon>Glomeromycetes</taxon>
        <taxon>Glomerales</taxon>
        <taxon>Glomeraceae</taxon>
        <taxon>Rhizophagus</taxon>
    </lineage>
</organism>
<dbReference type="EMBL" id="CAGKOT010000017">
    <property type="protein sequence ID" value="CAB5362280.1"/>
    <property type="molecule type" value="Genomic_DNA"/>
</dbReference>
<gene>
    <name evidence="1" type="ORF">CHRIB12_LOCUS9016</name>
</gene>
<dbReference type="GO" id="GO:0004674">
    <property type="term" value="F:protein serine/threonine kinase activity"/>
    <property type="evidence" value="ECO:0007669"/>
    <property type="project" value="TreeGrafter"/>
</dbReference>
<evidence type="ECO:0008006" key="3">
    <source>
        <dbReference type="Google" id="ProtNLM"/>
    </source>
</evidence>
<dbReference type="Proteomes" id="UP000684084">
    <property type="component" value="Unassembled WGS sequence"/>
</dbReference>
<sequence>MDKENDKDIVVNEINILNSEVSDNLINEDFDLEIYKQHVLSQEYGLCIECNQQNTFEDWSQGGFSTIFKANRLDGWINKWDYEKHDWDRIIEELGEQDYEDSINPKTKNPLKINEKYGLPVVLKSLNDSSNINDNFLNEWKLHLQCQYRAALYGSVLAPLMGITQDPDTFNYMIVMMKMESSLRTQLEAIHKLNLVHGDLHNVLPYMAPEVLRGKPYTKAADIYSFGMIIGIRPEIIEGMMPEYVELMKRCWDNDPEKRPTAEELEQIFFEWDRKYPTEENKEKRISIPENEPEITYHPKTYYKSRKIDYSAKINEILQSETLADCIITEEEAAAQEFSDYEEN</sequence>
<name>A0A916E5I3_9GLOM</name>
<dbReference type="PANTHER" id="PTHR44329">
    <property type="entry name" value="SERINE/THREONINE-PROTEIN KINASE TNNI3K-RELATED"/>
    <property type="match status" value="1"/>
</dbReference>
<dbReference type="VEuPathDB" id="FungiDB:RhiirFUN_014667"/>
<accession>A0A916E5I3</accession>